<keyword evidence="4" id="KW-1185">Reference proteome</keyword>
<evidence type="ECO:0000313" key="4">
    <source>
        <dbReference type="Proteomes" id="UP000093080"/>
    </source>
</evidence>
<dbReference type="PATRIC" id="fig|1156395.6.peg.1602"/>
<dbReference type="STRING" id="1156395.DBT_1587"/>
<dbReference type="OrthoDB" id="9803017at2"/>
<dbReference type="Proteomes" id="UP000093080">
    <property type="component" value="Unassembled WGS sequence"/>
</dbReference>
<dbReference type="GO" id="GO:0008168">
    <property type="term" value="F:methyltransferase activity"/>
    <property type="evidence" value="ECO:0007669"/>
    <property type="project" value="UniProtKB-KW"/>
</dbReference>
<protein>
    <submittedName>
        <fullName evidence="3">16S rRNA (Guanine(966)-N(2))-methyltransferase</fullName>
    </submittedName>
</protein>
<organism evidence="3 4">
    <name type="scientific">Dissulfuribacter thermophilus</name>
    <dbReference type="NCBI Taxonomy" id="1156395"/>
    <lineage>
        <taxon>Bacteria</taxon>
        <taxon>Pseudomonadati</taxon>
        <taxon>Thermodesulfobacteriota</taxon>
        <taxon>Dissulfuribacteria</taxon>
        <taxon>Dissulfuribacterales</taxon>
        <taxon>Dissulfuribacteraceae</taxon>
        <taxon>Dissulfuribacter</taxon>
    </lineage>
</organism>
<name>A0A1B9F5R0_9BACT</name>
<dbReference type="RefSeq" id="WP_083186701.1">
    <property type="nucleotide sequence ID" value="NZ_MAGO01000007.1"/>
</dbReference>
<evidence type="ECO:0000256" key="1">
    <source>
        <dbReference type="ARBA" id="ARBA00022603"/>
    </source>
</evidence>
<reference evidence="3 4" key="1">
    <citation type="submission" date="2016-06" db="EMBL/GenBank/DDBJ databases">
        <title>Respiratory ammonification of nitrate coupled to the oxidation of elemental sulfur in deep-sea autotrophic thermophilic bacteria.</title>
        <authorList>
            <person name="Slobodkina G.B."/>
            <person name="Mardanov A.V."/>
            <person name="Ravin N.V."/>
            <person name="Frolova A.A."/>
            <person name="Viryasiv M.B."/>
            <person name="Chernyh N.A."/>
            <person name="Bonch-Osmolovskaya E.A."/>
            <person name="Slobodkin A.I."/>
        </authorList>
    </citation>
    <scope>NUCLEOTIDE SEQUENCE [LARGE SCALE GENOMIC DNA]</scope>
    <source>
        <strain evidence="3 4">S69</strain>
    </source>
</reference>
<dbReference type="GO" id="GO:0031167">
    <property type="term" value="P:rRNA methylation"/>
    <property type="evidence" value="ECO:0007669"/>
    <property type="project" value="InterPro"/>
</dbReference>
<dbReference type="Gene3D" id="3.40.50.150">
    <property type="entry name" value="Vaccinia Virus protein VP39"/>
    <property type="match status" value="1"/>
</dbReference>
<dbReference type="Pfam" id="PF03602">
    <property type="entry name" value="Cons_hypoth95"/>
    <property type="match status" value="1"/>
</dbReference>
<dbReference type="AlphaFoldDB" id="A0A1B9F5R0"/>
<dbReference type="NCBIfam" id="TIGR00095">
    <property type="entry name" value="16S rRNA (guanine(966)-N(2))-methyltransferase RsmD"/>
    <property type="match status" value="1"/>
</dbReference>
<keyword evidence="1 3" id="KW-0489">Methyltransferase</keyword>
<dbReference type="EMBL" id="MAGO01000007">
    <property type="protein sequence ID" value="OCC15101.1"/>
    <property type="molecule type" value="Genomic_DNA"/>
</dbReference>
<accession>A0A1B9F5R0</accession>
<dbReference type="InterPro" id="IPR029063">
    <property type="entry name" value="SAM-dependent_MTases_sf"/>
</dbReference>
<dbReference type="PIRSF" id="PIRSF004553">
    <property type="entry name" value="CHP00095"/>
    <property type="match status" value="1"/>
</dbReference>
<dbReference type="PROSITE" id="PS00092">
    <property type="entry name" value="N6_MTASE"/>
    <property type="match status" value="1"/>
</dbReference>
<dbReference type="GO" id="GO:0003676">
    <property type="term" value="F:nucleic acid binding"/>
    <property type="evidence" value="ECO:0007669"/>
    <property type="project" value="InterPro"/>
</dbReference>
<sequence length="202" mass="22798">MRIIGGRIGGIRLKSPKGRGTRPTTDRVREAIFNRLEHVLLDRGGFEGKKILDLFSGTGALGIEALSRGAELAVFVESNRYVFDILRENLKISSMIDRAKPFCLDLIKRDFPWRKIKSLGPFDVIFADPPYGKGMSTMALNRVMSHDILSFGGIFVLEEEWGKGPSGESFGLRDLGARRYGRTVVHLWERRDEKEDSISRDI</sequence>
<dbReference type="InterPro" id="IPR004398">
    <property type="entry name" value="RNA_MeTrfase_RsmD"/>
</dbReference>
<gene>
    <name evidence="3" type="ORF">DBT_1587</name>
</gene>
<dbReference type="PANTHER" id="PTHR43542">
    <property type="entry name" value="METHYLTRANSFERASE"/>
    <property type="match status" value="1"/>
</dbReference>
<dbReference type="SUPFAM" id="SSF53335">
    <property type="entry name" value="S-adenosyl-L-methionine-dependent methyltransferases"/>
    <property type="match status" value="1"/>
</dbReference>
<keyword evidence="2 3" id="KW-0808">Transferase</keyword>
<proteinExistence type="predicted"/>
<dbReference type="PANTHER" id="PTHR43542:SF1">
    <property type="entry name" value="METHYLTRANSFERASE"/>
    <property type="match status" value="1"/>
</dbReference>
<dbReference type="CDD" id="cd02440">
    <property type="entry name" value="AdoMet_MTases"/>
    <property type="match status" value="1"/>
</dbReference>
<comment type="caution">
    <text evidence="3">The sequence shown here is derived from an EMBL/GenBank/DDBJ whole genome shotgun (WGS) entry which is preliminary data.</text>
</comment>
<evidence type="ECO:0000256" key="2">
    <source>
        <dbReference type="ARBA" id="ARBA00022679"/>
    </source>
</evidence>
<dbReference type="InterPro" id="IPR002052">
    <property type="entry name" value="DNA_methylase_N6_adenine_CS"/>
</dbReference>
<evidence type="ECO:0000313" key="3">
    <source>
        <dbReference type="EMBL" id="OCC15101.1"/>
    </source>
</evidence>